<gene>
    <name evidence="2" type="ORF">QM524_23120</name>
</gene>
<dbReference type="RefSeq" id="WP_095163449.1">
    <property type="nucleotide sequence ID" value="NZ_JASHIF010000026.1"/>
</dbReference>
<feature type="signal peptide" evidence="1">
    <location>
        <begin position="1"/>
        <end position="19"/>
    </location>
</feature>
<accession>A0ABT6YF40</accession>
<evidence type="ECO:0000313" key="3">
    <source>
        <dbReference type="Proteomes" id="UP001236507"/>
    </source>
</evidence>
<comment type="caution">
    <text evidence="2">The sequence shown here is derived from an EMBL/GenBank/DDBJ whole genome shotgun (WGS) entry which is preliminary data.</text>
</comment>
<evidence type="ECO:0000256" key="1">
    <source>
        <dbReference type="SAM" id="SignalP"/>
    </source>
</evidence>
<dbReference type="InterPro" id="IPR024623">
    <property type="entry name" value="YtxH"/>
</dbReference>
<sequence>MTKNTKIALSLFAAAAAGAVVGMLLAPEKGKDLRKKIKDGTGNLTDDLLSTLKTGKAKLQEVTNKA</sequence>
<keyword evidence="3" id="KW-1185">Reference proteome</keyword>
<feature type="chain" id="PRO_5045722752" evidence="1">
    <location>
        <begin position="20"/>
        <end position="66"/>
    </location>
</feature>
<dbReference type="Pfam" id="PF12732">
    <property type="entry name" value="YtxH"/>
    <property type="match status" value="1"/>
</dbReference>
<proteinExistence type="predicted"/>
<keyword evidence="1" id="KW-0732">Signal</keyword>
<protein>
    <submittedName>
        <fullName evidence="2">YtxH domain-containing protein</fullName>
    </submittedName>
</protein>
<name>A0ABT6YF40_9BACT</name>
<evidence type="ECO:0000313" key="2">
    <source>
        <dbReference type="EMBL" id="MDI9862135.1"/>
    </source>
</evidence>
<organism evidence="2 3">
    <name type="scientific">Flectobacillus roseus</name>
    <dbReference type="NCBI Taxonomy" id="502259"/>
    <lineage>
        <taxon>Bacteria</taxon>
        <taxon>Pseudomonadati</taxon>
        <taxon>Bacteroidota</taxon>
        <taxon>Cytophagia</taxon>
        <taxon>Cytophagales</taxon>
        <taxon>Flectobacillaceae</taxon>
        <taxon>Flectobacillus</taxon>
    </lineage>
</organism>
<dbReference type="Proteomes" id="UP001236507">
    <property type="component" value="Unassembled WGS sequence"/>
</dbReference>
<dbReference type="EMBL" id="JASHIF010000026">
    <property type="protein sequence ID" value="MDI9862135.1"/>
    <property type="molecule type" value="Genomic_DNA"/>
</dbReference>
<reference evidence="2 3" key="1">
    <citation type="submission" date="2023-05" db="EMBL/GenBank/DDBJ databases">
        <title>Novel species of genus Flectobacillus isolated from stream in China.</title>
        <authorList>
            <person name="Lu H."/>
        </authorList>
    </citation>
    <scope>NUCLEOTIDE SEQUENCE [LARGE SCALE GENOMIC DNA]</scope>
    <source>
        <strain evidence="2 3">KCTC 42575</strain>
    </source>
</reference>